<sequence>MEHCLARSFNTPCHWRYTYQLATFVCMYFVISPVSRLVVGGELLTKTPSHSVQCTPRYWLITDKVQ</sequence>
<keyword evidence="1" id="KW-0472">Membrane</keyword>
<gene>
    <name evidence="2" type="ORF">BJX66DRAFT_310294</name>
</gene>
<reference evidence="2 3" key="1">
    <citation type="submission" date="2024-07" db="EMBL/GenBank/DDBJ databases">
        <title>Section-level genome sequencing and comparative genomics of Aspergillus sections Usti and Cavernicolus.</title>
        <authorList>
            <consortium name="Lawrence Berkeley National Laboratory"/>
            <person name="Nybo J.L."/>
            <person name="Vesth T.C."/>
            <person name="Theobald S."/>
            <person name="Frisvad J.C."/>
            <person name="Larsen T.O."/>
            <person name="Kjaerboelling I."/>
            <person name="Rothschild-Mancinelli K."/>
            <person name="Lyhne E.K."/>
            <person name="Kogle M.E."/>
            <person name="Barry K."/>
            <person name="Clum A."/>
            <person name="Na H."/>
            <person name="Ledsgaard L."/>
            <person name="Lin J."/>
            <person name="Lipzen A."/>
            <person name="Kuo A."/>
            <person name="Riley R."/>
            <person name="Mondo S."/>
            <person name="Labutti K."/>
            <person name="Haridas S."/>
            <person name="Pangalinan J."/>
            <person name="Salamov A.A."/>
            <person name="Simmons B.A."/>
            <person name="Magnuson J.K."/>
            <person name="Chen J."/>
            <person name="Drula E."/>
            <person name="Henrissat B."/>
            <person name="Wiebenga A."/>
            <person name="Lubbers R.J."/>
            <person name="Gomes A.C."/>
            <person name="Makela M.R."/>
            <person name="Stajich J."/>
            <person name="Grigoriev I.V."/>
            <person name="Mortensen U.H."/>
            <person name="De Vries R.P."/>
            <person name="Baker S.E."/>
            <person name="Andersen M.R."/>
        </authorList>
    </citation>
    <scope>NUCLEOTIDE SEQUENCE [LARGE SCALE GENOMIC DNA]</scope>
    <source>
        <strain evidence="2 3">CBS 209.92</strain>
    </source>
</reference>
<keyword evidence="1" id="KW-0812">Transmembrane</keyword>
<evidence type="ECO:0000256" key="1">
    <source>
        <dbReference type="SAM" id="Phobius"/>
    </source>
</evidence>
<dbReference type="EMBL" id="JBFTWV010000091">
    <property type="protein sequence ID" value="KAL2787746.1"/>
    <property type="molecule type" value="Genomic_DNA"/>
</dbReference>
<keyword evidence="3" id="KW-1185">Reference proteome</keyword>
<evidence type="ECO:0000313" key="3">
    <source>
        <dbReference type="Proteomes" id="UP001610563"/>
    </source>
</evidence>
<comment type="caution">
    <text evidence="2">The sequence shown here is derived from an EMBL/GenBank/DDBJ whole genome shotgun (WGS) entry which is preliminary data.</text>
</comment>
<organism evidence="2 3">
    <name type="scientific">Aspergillus keveii</name>
    <dbReference type="NCBI Taxonomy" id="714993"/>
    <lineage>
        <taxon>Eukaryota</taxon>
        <taxon>Fungi</taxon>
        <taxon>Dikarya</taxon>
        <taxon>Ascomycota</taxon>
        <taxon>Pezizomycotina</taxon>
        <taxon>Eurotiomycetes</taxon>
        <taxon>Eurotiomycetidae</taxon>
        <taxon>Eurotiales</taxon>
        <taxon>Aspergillaceae</taxon>
        <taxon>Aspergillus</taxon>
        <taxon>Aspergillus subgen. Nidulantes</taxon>
    </lineage>
</organism>
<proteinExistence type="predicted"/>
<protein>
    <submittedName>
        <fullName evidence="2">Uncharacterized protein</fullName>
    </submittedName>
</protein>
<dbReference type="Proteomes" id="UP001610563">
    <property type="component" value="Unassembled WGS sequence"/>
</dbReference>
<feature type="transmembrane region" description="Helical" evidence="1">
    <location>
        <begin position="17"/>
        <end position="39"/>
    </location>
</feature>
<evidence type="ECO:0000313" key="2">
    <source>
        <dbReference type="EMBL" id="KAL2787746.1"/>
    </source>
</evidence>
<keyword evidence="1" id="KW-1133">Transmembrane helix</keyword>
<accession>A0ABR4FWU6</accession>
<name>A0ABR4FWU6_9EURO</name>